<dbReference type="InterPro" id="IPR002880">
    <property type="entry name" value="Pyrv_Fd/Flavodoxin_OxRdtase_N"/>
</dbReference>
<comment type="caution">
    <text evidence="19">The sequence shown here is derived from an EMBL/GenBank/DDBJ whole genome shotgun (WGS) entry which is preliminary data.</text>
</comment>
<keyword evidence="9" id="KW-0521">NADP</keyword>
<keyword evidence="13" id="KW-0627">Porphyrin biosynthesis</keyword>
<comment type="cofactor">
    <cofactor evidence="1">
        <name>FMN</name>
        <dbReference type="ChEBI" id="CHEBI:58210"/>
    </cofactor>
</comment>
<dbReference type="SUPFAM" id="SSF52518">
    <property type="entry name" value="Thiamin diphosphate-binding fold (THDP-binding)"/>
    <property type="match status" value="1"/>
</dbReference>
<evidence type="ECO:0000256" key="11">
    <source>
        <dbReference type="ARBA" id="ARBA00023002"/>
    </source>
</evidence>
<keyword evidence="5" id="KW-0813">Transport</keyword>
<dbReference type="Gene3D" id="3.40.50.720">
    <property type="entry name" value="NAD(P)-binding Rossmann-like Domain"/>
    <property type="match status" value="1"/>
</dbReference>
<evidence type="ECO:0000256" key="7">
    <source>
        <dbReference type="ARBA" id="ARBA00022643"/>
    </source>
</evidence>
<keyword evidence="7" id="KW-0288">FMN</keyword>
<evidence type="ECO:0000256" key="12">
    <source>
        <dbReference type="ARBA" id="ARBA00023027"/>
    </source>
</evidence>
<keyword evidence="8" id="KW-0274">FAD</keyword>
<dbReference type="Pfam" id="PF13241">
    <property type="entry name" value="NAD_binding_7"/>
    <property type="match status" value="1"/>
</dbReference>
<dbReference type="GO" id="GO:0019354">
    <property type="term" value="P:siroheme biosynthetic process"/>
    <property type="evidence" value="ECO:0007669"/>
    <property type="project" value="InterPro"/>
</dbReference>
<evidence type="ECO:0000256" key="13">
    <source>
        <dbReference type="ARBA" id="ARBA00023244"/>
    </source>
</evidence>
<dbReference type="GO" id="GO:0050660">
    <property type="term" value="F:flavin adenine dinucleotide binding"/>
    <property type="evidence" value="ECO:0007669"/>
    <property type="project" value="TreeGrafter"/>
</dbReference>
<dbReference type="PANTHER" id="PTHR19384">
    <property type="entry name" value="NITRIC OXIDE SYNTHASE-RELATED"/>
    <property type="match status" value="1"/>
</dbReference>
<keyword evidence="10" id="KW-0249">Electron transport</keyword>
<comment type="pathway">
    <text evidence="4">Porphyrin-containing compound metabolism; siroheme biosynthesis; sirohydrochlorin from precorrin-2: step 1/1.</text>
</comment>
<comment type="catalytic activity">
    <reaction evidence="15">
        <text>hydrogen sulfide + 3 NADP(+) + 3 H2O = sulfite + 3 NADPH + 4 H(+)</text>
        <dbReference type="Rhea" id="RHEA:13801"/>
        <dbReference type="ChEBI" id="CHEBI:15377"/>
        <dbReference type="ChEBI" id="CHEBI:15378"/>
        <dbReference type="ChEBI" id="CHEBI:17359"/>
        <dbReference type="ChEBI" id="CHEBI:29919"/>
        <dbReference type="ChEBI" id="CHEBI:57783"/>
        <dbReference type="ChEBI" id="CHEBI:58349"/>
        <dbReference type="EC" id="1.8.1.2"/>
    </reaction>
</comment>
<dbReference type="PRINTS" id="PR00371">
    <property type="entry name" value="FPNCR"/>
</dbReference>
<dbReference type="InterPro" id="IPR006367">
    <property type="entry name" value="Sirohaem_synthase_N"/>
</dbReference>
<dbReference type="Proteomes" id="UP001151518">
    <property type="component" value="Unassembled WGS sequence"/>
</dbReference>
<dbReference type="GO" id="GO:0005829">
    <property type="term" value="C:cytosol"/>
    <property type="evidence" value="ECO:0007669"/>
    <property type="project" value="TreeGrafter"/>
</dbReference>
<dbReference type="CDD" id="cd06207">
    <property type="entry name" value="CyPoR_like"/>
    <property type="match status" value="1"/>
</dbReference>
<dbReference type="SUPFAM" id="SSF75615">
    <property type="entry name" value="Siroheme synthase middle domains-like"/>
    <property type="match status" value="1"/>
</dbReference>
<dbReference type="OrthoDB" id="1856718at2759"/>
<dbReference type="GO" id="GO:0043115">
    <property type="term" value="F:precorrin-2 dehydrogenase activity"/>
    <property type="evidence" value="ECO:0007669"/>
    <property type="project" value="UniProtKB-EC"/>
</dbReference>
<evidence type="ECO:0000256" key="6">
    <source>
        <dbReference type="ARBA" id="ARBA00022630"/>
    </source>
</evidence>
<evidence type="ECO:0000256" key="10">
    <source>
        <dbReference type="ARBA" id="ARBA00022982"/>
    </source>
</evidence>
<dbReference type="GO" id="GO:0010181">
    <property type="term" value="F:FMN binding"/>
    <property type="evidence" value="ECO:0007669"/>
    <property type="project" value="TreeGrafter"/>
</dbReference>
<dbReference type="Gene3D" id="3.40.50.80">
    <property type="entry name" value="Nucleotide-binding domain of ferredoxin-NADP reductase (FNR) module"/>
    <property type="match status" value="1"/>
</dbReference>
<reference evidence="19" key="1">
    <citation type="submission" date="2022-07" db="EMBL/GenBank/DDBJ databases">
        <title>Phylogenomic reconstructions and comparative analyses of Kickxellomycotina fungi.</title>
        <authorList>
            <person name="Reynolds N.K."/>
            <person name="Stajich J.E."/>
            <person name="Barry K."/>
            <person name="Grigoriev I.V."/>
            <person name="Crous P."/>
            <person name="Smith M.E."/>
        </authorList>
    </citation>
    <scope>NUCLEOTIDE SEQUENCE</scope>
    <source>
        <strain evidence="19">NRRL 3115</strain>
    </source>
</reference>
<dbReference type="AlphaFoldDB" id="A0A9W8G635"/>
<evidence type="ECO:0000256" key="3">
    <source>
        <dbReference type="ARBA" id="ARBA00004774"/>
    </source>
</evidence>
<gene>
    <name evidence="19" type="primary">MET10</name>
    <name evidence="19" type="ORF">GGI25_003941</name>
</gene>
<dbReference type="InterPro" id="IPR017938">
    <property type="entry name" value="Riboflavin_synthase-like_b-brl"/>
</dbReference>
<sequence length="1045" mass="112130">MATVTETPSSPMPSLIVGLRLAGKKAAIFGSGQAAASRAAFALDAGADVVIYGPDVPASLAKWSESGRISLYPASKYLPSDIATFNVVFIASDAECNQQAIVQDAHSAGIPVNVAGNAALSDFVLMPTYSGSSSLQVAVTTNGVAPRAATQLLKEIVRKLPADLEPQLKEVARLSSAAREIEQERSRALAKLNAVTVEDNSAMSADISTAVTAAQTPQSPRSSPASIAGAQQPAIPLLDLAALRSSPAAIEQLVNVQVASGYVAHALSDLCFVYSAPEQDIGEAVLAWSRRAEKNAHGEWVSALRMETRSGAGHALWGALSSESKVAAIASAASLPYMVPVLSQLVARKLPLVIHASAQSLDEFATAQADFADAFLALHTNAVFIVSSSAQEAHDMAIVAHAVAQSANTPVIHLANGSQEAALSAPVQVSSHAQLGTYVRAVADTTAKSSDKSHAAIIQHAFTQFSITFGRTYCAFEYSGSPEAESVFISLGQTASTVQMSLPSILKQRPVGVLNVRVLRPWGIDEFVSYLPTSVKQLTVLSSVKHTDASSNAFFADVSMGTFVSRHPAAIQITSENVYGADDNAVINVIYEALGLDAPDATAAADSNDNTQLPSNVVAVNAEQDNGSSATLEPAAKRENTVSIAQRIAFPEAFATQTLSRPGERTFTVKVSSLRRMTPSTYDRNIIHIEFDTRGTELAYEIGDALGVFGYNDPAQVRAFCKDYGLDGNQYVTAVKDGQSQTRSVHSWLTHALDLFGRPSKKFYAALADFAVNEKEAEKLRWLTTSEGSAEFKDRVADTVTYADLLLEFTSARPSILYLVDLIAPIKPRHYSIASSAKMHPGSVHLCVVTVEWKNSKGELRIGQCTRFLNSLNIGDEIVVSVKPSVMKLPPLDSQPVIMAGLGTGMAPFRAFIEERAVRKLQGIDVGPMTLYFGSRYRAMEYLYGEEFEAYHADGLLTNLRLAFSRDQKNKIYIQHRMREDSEILSSQILTQGGCFYLCGPTWPTGDVKDAMVDSFTKYGGIKASEASKVIEELKESERYILEVY</sequence>
<name>A0A9W8G635_9FUNG</name>
<dbReference type="InterPro" id="IPR036291">
    <property type="entry name" value="NAD(P)-bd_dom_sf"/>
</dbReference>
<feature type="coiled-coil region" evidence="17">
    <location>
        <begin position="171"/>
        <end position="198"/>
    </location>
</feature>
<dbReference type="Gene3D" id="1.20.990.10">
    <property type="entry name" value="NADPH-cytochrome p450 Reductase, Chain A, domain 3"/>
    <property type="match status" value="1"/>
</dbReference>
<evidence type="ECO:0000256" key="9">
    <source>
        <dbReference type="ARBA" id="ARBA00022857"/>
    </source>
</evidence>
<comment type="pathway">
    <text evidence="3">Sulfur metabolism; hydrogen sulfide biosynthesis; hydrogen sulfide from sulfite (NADPH route): step 1/1.</text>
</comment>
<organism evidence="19 20">
    <name type="scientific">Coemansia spiralis</name>
    <dbReference type="NCBI Taxonomy" id="417178"/>
    <lineage>
        <taxon>Eukaryota</taxon>
        <taxon>Fungi</taxon>
        <taxon>Fungi incertae sedis</taxon>
        <taxon>Zoopagomycota</taxon>
        <taxon>Kickxellomycotina</taxon>
        <taxon>Kickxellomycetes</taxon>
        <taxon>Kickxellales</taxon>
        <taxon>Kickxellaceae</taxon>
        <taxon>Coemansia</taxon>
    </lineage>
</organism>
<dbReference type="InterPro" id="IPR001709">
    <property type="entry name" value="Flavoprot_Pyr_Nucl_cyt_Rdtase"/>
</dbReference>
<evidence type="ECO:0000256" key="5">
    <source>
        <dbReference type="ARBA" id="ARBA00022448"/>
    </source>
</evidence>
<evidence type="ECO:0000256" key="14">
    <source>
        <dbReference type="ARBA" id="ARBA00047561"/>
    </source>
</evidence>
<dbReference type="InterPro" id="IPR039261">
    <property type="entry name" value="FNR_nucleotide-bd"/>
</dbReference>
<proteinExistence type="predicted"/>
<comment type="cofactor">
    <cofactor evidence="2">
        <name>FAD</name>
        <dbReference type="ChEBI" id="CHEBI:57692"/>
    </cofactor>
</comment>
<evidence type="ECO:0000313" key="20">
    <source>
        <dbReference type="Proteomes" id="UP001151518"/>
    </source>
</evidence>
<keyword evidence="11 19" id="KW-0560">Oxidoreductase</keyword>
<keyword evidence="17" id="KW-0175">Coiled coil</keyword>
<dbReference type="SUPFAM" id="SSF52343">
    <property type="entry name" value="Ferredoxin reductase-like, C-terminal NADP-linked domain"/>
    <property type="match status" value="1"/>
</dbReference>
<dbReference type="InterPro" id="IPR003097">
    <property type="entry name" value="CysJ-like_FAD-binding"/>
</dbReference>
<dbReference type="PANTHER" id="PTHR19384:SF109">
    <property type="entry name" value="SULFITE REDUCTASE [NADPH] FLAVOPROTEIN COMPONENT"/>
    <property type="match status" value="1"/>
</dbReference>
<keyword evidence="6" id="KW-0285">Flavoprotein</keyword>
<dbReference type="PROSITE" id="PS51384">
    <property type="entry name" value="FAD_FR"/>
    <property type="match status" value="1"/>
</dbReference>
<evidence type="ECO:0000256" key="15">
    <source>
        <dbReference type="ARBA" id="ARBA00052219"/>
    </source>
</evidence>
<protein>
    <submittedName>
        <fullName evidence="19">Sulfite reductase [NADPH] flavoprotein component</fullName>
        <ecNumber evidence="19">1.8.1.2</ecNumber>
    </submittedName>
</protein>
<dbReference type="InterPro" id="IPR017927">
    <property type="entry name" value="FAD-bd_FR_type"/>
</dbReference>
<dbReference type="NCBIfam" id="TIGR01470">
    <property type="entry name" value="cysG_Nterm"/>
    <property type="match status" value="1"/>
</dbReference>
<evidence type="ECO:0000256" key="16">
    <source>
        <dbReference type="ARBA" id="ARBA00059320"/>
    </source>
</evidence>
<evidence type="ECO:0000256" key="17">
    <source>
        <dbReference type="SAM" id="Coils"/>
    </source>
</evidence>
<dbReference type="GO" id="GO:0004783">
    <property type="term" value="F:sulfite reductase (NADPH) activity"/>
    <property type="evidence" value="ECO:0007669"/>
    <property type="project" value="UniProtKB-EC"/>
</dbReference>
<dbReference type="Gene3D" id="3.40.50.970">
    <property type="match status" value="1"/>
</dbReference>
<dbReference type="Gene3D" id="2.40.30.10">
    <property type="entry name" value="Translation factors"/>
    <property type="match status" value="1"/>
</dbReference>
<dbReference type="InterPro" id="IPR009014">
    <property type="entry name" value="Transketo_C/PFOR_II"/>
</dbReference>
<keyword evidence="12" id="KW-0520">NAD</keyword>
<evidence type="ECO:0000256" key="8">
    <source>
        <dbReference type="ARBA" id="ARBA00022827"/>
    </source>
</evidence>
<dbReference type="InterPro" id="IPR029061">
    <property type="entry name" value="THDP-binding"/>
</dbReference>
<dbReference type="InterPro" id="IPR001433">
    <property type="entry name" value="OxRdtase_FAD/NAD-bd"/>
</dbReference>
<dbReference type="Pfam" id="PF00175">
    <property type="entry name" value="NAD_binding_1"/>
    <property type="match status" value="1"/>
</dbReference>
<comment type="catalytic activity">
    <reaction evidence="14">
        <text>precorrin-2 + NAD(+) = sirohydrochlorin + NADH + 2 H(+)</text>
        <dbReference type="Rhea" id="RHEA:15613"/>
        <dbReference type="ChEBI" id="CHEBI:15378"/>
        <dbReference type="ChEBI" id="CHEBI:57540"/>
        <dbReference type="ChEBI" id="CHEBI:57945"/>
        <dbReference type="ChEBI" id="CHEBI:58351"/>
        <dbReference type="ChEBI" id="CHEBI:58827"/>
        <dbReference type="EC" id="1.3.1.76"/>
    </reaction>
</comment>
<dbReference type="SUPFAM" id="SSF63380">
    <property type="entry name" value="Riboflavin synthase domain-like"/>
    <property type="match status" value="1"/>
</dbReference>
<evidence type="ECO:0000313" key="19">
    <source>
        <dbReference type="EMBL" id="KAJ2675524.1"/>
    </source>
</evidence>
<dbReference type="Gene3D" id="3.40.50.920">
    <property type="match status" value="1"/>
</dbReference>
<dbReference type="EC" id="1.8.1.2" evidence="19"/>
<dbReference type="FunFam" id="1.20.990.10:FF:000010">
    <property type="entry name" value="Sulfite reductase [NADPH] flavoprotein component"/>
    <property type="match status" value="1"/>
</dbReference>
<dbReference type="InterPro" id="IPR023173">
    <property type="entry name" value="NADPH_Cyt_P450_Rdtase_alpha"/>
</dbReference>
<feature type="domain" description="FAD-binding FR-type" evidence="18">
    <location>
        <begin position="664"/>
        <end position="891"/>
    </location>
</feature>
<dbReference type="SUPFAM" id="SSF51735">
    <property type="entry name" value="NAD(P)-binding Rossmann-fold domains"/>
    <property type="match status" value="1"/>
</dbReference>
<evidence type="ECO:0000256" key="1">
    <source>
        <dbReference type="ARBA" id="ARBA00001917"/>
    </source>
</evidence>
<evidence type="ECO:0000256" key="4">
    <source>
        <dbReference type="ARBA" id="ARBA00005010"/>
    </source>
</evidence>
<dbReference type="Pfam" id="PF00667">
    <property type="entry name" value="FAD_binding_1"/>
    <property type="match status" value="1"/>
</dbReference>
<dbReference type="Pfam" id="PF01855">
    <property type="entry name" value="POR_N"/>
    <property type="match status" value="1"/>
</dbReference>
<accession>A0A9W8G635</accession>
<dbReference type="EMBL" id="JANBTW010000047">
    <property type="protein sequence ID" value="KAJ2675524.1"/>
    <property type="molecule type" value="Genomic_DNA"/>
</dbReference>
<evidence type="ECO:0000256" key="2">
    <source>
        <dbReference type="ARBA" id="ARBA00001974"/>
    </source>
</evidence>
<dbReference type="SUPFAM" id="SSF52922">
    <property type="entry name" value="TK C-terminal domain-like"/>
    <property type="match status" value="1"/>
</dbReference>
<evidence type="ECO:0000259" key="18">
    <source>
        <dbReference type="PROSITE" id="PS51384"/>
    </source>
</evidence>
<comment type="function">
    <text evidence="16">This enzyme catalyzes the 6-electron reduction of sulfite to sulfide. This is one of several activities required for the biosynthesis of L-cysteine from sulfate.</text>
</comment>